<feature type="non-terminal residue" evidence="1">
    <location>
        <position position="1"/>
    </location>
</feature>
<proteinExistence type="predicted"/>
<protein>
    <submittedName>
        <fullName evidence="1">MarR family transcriptional regulator</fullName>
    </submittedName>
</protein>
<dbReference type="EMBL" id="SCHB01000202">
    <property type="protein sequence ID" value="TBW68356.1"/>
    <property type="molecule type" value="Genomic_DNA"/>
</dbReference>
<sequence>QQDIIKKTGLTDEQVFDITNAMSQIHEAMIKEEQ</sequence>
<comment type="caution">
    <text evidence="1">The sequence shown here is derived from an EMBL/GenBank/DDBJ whole genome shotgun (WGS) entry which is preliminary data.</text>
</comment>
<evidence type="ECO:0000313" key="1">
    <source>
        <dbReference type="EMBL" id="TBW68356.1"/>
    </source>
</evidence>
<accession>A0A4Q9W193</accession>
<name>A0A4Q9W193_STALU</name>
<reference evidence="1 2" key="1">
    <citation type="journal article" date="2019" name="Sci. Transl. Med.">
        <title>Quorum sensing between bacterial species on the skin protects against epidermal injury in atopic dermatitis.</title>
        <authorList>
            <person name="Williams M.R."/>
        </authorList>
    </citation>
    <scope>NUCLEOTIDE SEQUENCE [LARGE SCALE GENOMIC DNA]</scope>
    <source>
        <strain evidence="1 2">E7</strain>
    </source>
</reference>
<gene>
    <name evidence="1" type="ORF">EQ812_13440</name>
</gene>
<dbReference type="Proteomes" id="UP000293637">
    <property type="component" value="Unassembled WGS sequence"/>
</dbReference>
<evidence type="ECO:0000313" key="2">
    <source>
        <dbReference type="Proteomes" id="UP000293637"/>
    </source>
</evidence>
<dbReference type="AlphaFoldDB" id="A0A4Q9W193"/>
<organism evidence="1 2">
    <name type="scientific">Staphylococcus lugdunensis</name>
    <dbReference type="NCBI Taxonomy" id="28035"/>
    <lineage>
        <taxon>Bacteria</taxon>
        <taxon>Bacillati</taxon>
        <taxon>Bacillota</taxon>
        <taxon>Bacilli</taxon>
        <taxon>Bacillales</taxon>
        <taxon>Staphylococcaceae</taxon>
        <taxon>Staphylococcus</taxon>
    </lineage>
</organism>